<dbReference type="EMBL" id="CAJVCH010127574">
    <property type="protein sequence ID" value="CAG7725850.1"/>
    <property type="molecule type" value="Genomic_DNA"/>
</dbReference>
<dbReference type="InterPro" id="IPR000073">
    <property type="entry name" value="AB_hydrolase_1"/>
</dbReference>
<gene>
    <name evidence="4" type="ORF">AFUS01_LOCUS14791</name>
</gene>
<reference evidence="4" key="1">
    <citation type="submission" date="2021-06" db="EMBL/GenBank/DDBJ databases">
        <authorList>
            <person name="Hodson N. C."/>
            <person name="Mongue J. A."/>
            <person name="Jaron S. K."/>
        </authorList>
    </citation>
    <scope>NUCLEOTIDE SEQUENCE</scope>
</reference>
<evidence type="ECO:0000313" key="4">
    <source>
        <dbReference type="EMBL" id="CAG7725850.1"/>
    </source>
</evidence>
<evidence type="ECO:0000256" key="1">
    <source>
        <dbReference type="ARBA" id="ARBA00022963"/>
    </source>
</evidence>
<name>A0A8J2K1C7_9HEXA</name>
<dbReference type="Pfam" id="PF00561">
    <property type="entry name" value="Abhydrolase_1"/>
    <property type="match status" value="1"/>
</dbReference>
<dbReference type="Proteomes" id="UP000708208">
    <property type="component" value="Unassembled WGS sequence"/>
</dbReference>
<evidence type="ECO:0000259" key="3">
    <source>
        <dbReference type="Pfam" id="PF00561"/>
    </source>
</evidence>
<evidence type="ECO:0000313" key="5">
    <source>
        <dbReference type="Proteomes" id="UP000708208"/>
    </source>
</evidence>
<dbReference type="PANTHER" id="PTHR11005">
    <property type="entry name" value="LYSOSOMAL ACID LIPASE-RELATED"/>
    <property type="match status" value="1"/>
</dbReference>
<keyword evidence="5" id="KW-1185">Reference proteome</keyword>
<dbReference type="AlphaFoldDB" id="A0A8J2K1C7"/>
<keyword evidence="2" id="KW-0443">Lipid metabolism</keyword>
<organism evidence="4 5">
    <name type="scientific">Allacma fusca</name>
    <dbReference type="NCBI Taxonomy" id="39272"/>
    <lineage>
        <taxon>Eukaryota</taxon>
        <taxon>Metazoa</taxon>
        <taxon>Ecdysozoa</taxon>
        <taxon>Arthropoda</taxon>
        <taxon>Hexapoda</taxon>
        <taxon>Collembola</taxon>
        <taxon>Symphypleona</taxon>
        <taxon>Sminthuridae</taxon>
        <taxon>Allacma</taxon>
    </lineage>
</organism>
<keyword evidence="1" id="KW-0442">Lipid degradation</keyword>
<protein>
    <recommendedName>
        <fullName evidence="3">AB hydrolase-1 domain-containing protein</fullName>
    </recommendedName>
</protein>
<dbReference type="GO" id="GO:0016042">
    <property type="term" value="P:lipid catabolic process"/>
    <property type="evidence" value="ECO:0007669"/>
    <property type="project" value="UniProtKB-KW"/>
</dbReference>
<evidence type="ECO:0000256" key="2">
    <source>
        <dbReference type="ARBA" id="ARBA00023098"/>
    </source>
</evidence>
<proteinExistence type="predicted"/>
<accession>A0A8J2K1C7</accession>
<feature type="domain" description="AB hydrolase-1" evidence="3">
    <location>
        <begin position="32"/>
        <end position="151"/>
    </location>
</feature>
<dbReference type="OrthoDB" id="9974421at2759"/>
<sequence length="181" mass="20521">MHTVTTQDGYKIVLLRIPYGKSKKHPKIHRRPVLLICGYLDPLLTCLYLQEESLPYLLADAGFDVWIGDFRGTPSSSHVKYTKTDSKFWDFSHDEIGYYDVPAFIDYILEVTGRRRLNYVGISYGTQVICVTLASRPEYNQKLRKIAHLAPTVVTGHCKSLGFMYSALLSGLTGDVNLDKL</sequence>
<comment type="caution">
    <text evidence="4">The sequence shown here is derived from an EMBL/GenBank/DDBJ whole genome shotgun (WGS) entry which is preliminary data.</text>
</comment>